<dbReference type="OMA" id="YHNEYHN"/>
<keyword evidence="6" id="KW-1185">Reference proteome</keyword>
<feature type="region of interest" description="Disordered" evidence="2">
    <location>
        <begin position="4268"/>
        <end position="4289"/>
    </location>
</feature>
<keyword evidence="3" id="KW-1133">Transmembrane helix</keyword>
<dbReference type="PROSITE" id="PS50132">
    <property type="entry name" value="RGS"/>
    <property type="match status" value="1"/>
</dbReference>
<keyword evidence="1" id="KW-0175">Coiled coil</keyword>
<evidence type="ECO:0000313" key="6">
    <source>
        <dbReference type="Proteomes" id="UP000220158"/>
    </source>
</evidence>
<dbReference type="Proteomes" id="UP000220158">
    <property type="component" value="Chromosome 6"/>
</dbReference>
<dbReference type="PANTHER" id="PTHR39408:SF3">
    <property type="entry name" value="MUCIN-21"/>
    <property type="match status" value="1"/>
</dbReference>
<feature type="region of interest" description="Disordered" evidence="2">
    <location>
        <begin position="5132"/>
        <end position="5154"/>
    </location>
</feature>
<evidence type="ECO:0000256" key="3">
    <source>
        <dbReference type="SAM" id="Phobius"/>
    </source>
</evidence>
<dbReference type="InterPro" id="IPR016137">
    <property type="entry name" value="RGS"/>
</dbReference>
<accession>A0A1J1H2Y6</accession>
<keyword evidence="3" id="KW-0472">Membrane</keyword>
<dbReference type="RefSeq" id="XP_028532086.1">
    <property type="nucleotide sequence ID" value="XM_028675504.1"/>
</dbReference>
<evidence type="ECO:0000256" key="2">
    <source>
        <dbReference type="SAM" id="MobiDB-lite"/>
    </source>
</evidence>
<feature type="transmembrane region" description="Helical" evidence="3">
    <location>
        <begin position="4738"/>
        <end position="4758"/>
    </location>
</feature>
<feature type="transmembrane region" description="Helical" evidence="3">
    <location>
        <begin position="4790"/>
        <end position="4818"/>
    </location>
</feature>
<feature type="compositionally biased region" description="Basic residues" evidence="2">
    <location>
        <begin position="3861"/>
        <end position="3878"/>
    </location>
</feature>
<dbReference type="PANTHER" id="PTHR39408">
    <property type="entry name" value="MUCIN-21"/>
    <property type="match status" value="1"/>
</dbReference>
<feature type="compositionally biased region" description="Acidic residues" evidence="2">
    <location>
        <begin position="1711"/>
        <end position="1729"/>
    </location>
</feature>
<feature type="domain" description="RGS" evidence="4">
    <location>
        <begin position="4305"/>
        <end position="4437"/>
    </location>
</feature>
<evidence type="ECO:0000259" key="4">
    <source>
        <dbReference type="PROSITE" id="PS50132"/>
    </source>
</evidence>
<name>A0A1J1H2Y6_PLARL</name>
<feature type="transmembrane region" description="Helical" evidence="3">
    <location>
        <begin position="4666"/>
        <end position="4689"/>
    </location>
</feature>
<dbReference type="OrthoDB" id="378393at2759"/>
<feature type="compositionally biased region" description="Basic and acidic residues" evidence="2">
    <location>
        <begin position="2690"/>
        <end position="2699"/>
    </location>
</feature>
<dbReference type="GeneID" id="39735179"/>
<feature type="transmembrane region" description="Helical" evidence="3">
    <location>
        <begin position="4233"/>
        <end position="4257"/>
    </location>
</feature>
<feature type="region of interest" description="Disordered" evidence="2">
    <location>
        <begin position="1703"/>
        <end position="1737"/>
    </location>
</feature>
<gene>
    <name evidence="5" type="ORF">PRELSG_0605300</name>
</gene>
<evidence type="ECO:0000256" key="1">
    <source>
        <dbReference type="SAM" id="Coils"/>
    </source>
</evidence>
<sequence length="5190" mass="622426">MIKALYKSIVNFLLSSFFENIEEKQLQTSLLRGKVHLQNVKIKKNFFDILYLPYTIKYGYIRSLDLHIPLFYLFQKATLKISDVVIVIKEKNFSEFNIEEEIYGIKEFKKNNLKIEDINNNFYDLNQKIHKGINYLLYEVYNNMSIDIENVEILLESSDKKKYILGLFIKNISSVKSNNDANKISKEFSFLDIIFYMNDDKAKYLINKVIKKEQKKIKNKRNINEEELYNKIRNICFNLHRKKNIISEIPIIVINTNIYLSNCTEYAYRNSKYIFKKNDYFDITCSHCDKYLFQCKEVKKDKNIFQKIFLKKENKQRENREFTYESYNKRNNSDKEKYLNTNNFMNNVNDSINGQLVSLNDKIKERKNVDNEKNVREFNENNVYFKVSSMNENFIEKFEILEENINFRENEYMNFEIKIDKLNFMLSFKQLNYIFDFLNFYFIYSYFINGLSVEEWLNIPEINDILIYKQELTKKKNKEKYDKDFIEKFEYLHSFQIISSLKRHVFENAEKKNKNDSKTSVCNDDISVNCSCTFMIKKMNLNIYNSQKMNKIIRVNLNYFEYILKSYINNDFAYNILLNDINVYFHHKNKRYPLLEFFHSNSSENHKNEEKKKENFKKNKRKGKNYIFNTYLSNSSSFKNNSSIKNKSNSIYMNDNLKLNEVKFKEKKQLNFALNERSFNWDFYSDNNLNNKQDDLLKDKALSVLVYKKFETSQSKIYIKSNQIIIITLGIKEIYSILNINYDYKTVDLEKKIKRFKNIYYYYLLGKKYCKELYIASEKNFIDINFDFIKNIYFNIVINKKYSILLCIKNLLLNSFFFTKTYLHTHLNNLFMLKNCYEAQRKYEKTDNHNNFIGKDFDDLNATSDNLILCLKNDIDENFNIDTLKNSDKNLYNDSIKGTYDTNALNTVLNNNTKKINKYNIYKDTICLHDESTKVYRKYQQEFLKVNNLKENKNIKNTCGCNQDNINRELYLNKENEDEFSNFYNATKFQETANDTYNIYNNENNIFNNEKNDCNGNLNKEECLNEEINIYKENLFMKKFNNEKDKDILTTVKQKRMNFEFSIFVLKNRKKKKIQNILFHKNKSSRYIIKPMKIYIDEITYNFKDSNDKKLTFIHSSSKNYLNFTINDKIIFKIIFFYYHYKHYIDKILEKFKKKENTDYLNLNTIDIRSYKTLQILLDNATINNKSEIKRKIEKNEVNENEKEEKKSKNCCENKEVNNFYDNSDFFNETKDNEFRINNKLNNKQNSCIFVNQLDNINSNKEINTQNVSGNENLKLNDTNNYYNKENKKKYKKKMNNNSTEEISIEGENIKKYKVHINEVNEEKKEKKKNSINVYSSDKYEELSLKKDINNMEYHNEDTQEIVFFLNKIKIHVNDYKQNNRMISVHLSDIFIYFFYETRIYNFLFNLKKINVLNCLSYNDNYNSFLPFIDKKNCINNLNKKNSKLNERRKNANVNSIYFYNSIFKLVKNGNFLLSFSSKNNSANNISTCAQNDQNIYKNSKEKNNFSNNNVEYQTSNEINYIKSDNYGNLYSLYSDKINCNNIKNNTNNNCDDNNNDNSSNNKCFNINSSDNQNNIAYNNEKLIRKNENEKEEYNLKKKRNLMKNKLHNKIFIKENEKLDKNDTVYYNMNKYECDGNLNNTKYFNTENKISLLNNKTYSEDNFNTHNHNATNNLSCLNNLIKSNSNFNTSCFLMNSLSSSIIQNNRGREEDANDDEEEGSEKEDEEDDEKENKEKNENTKSFEFHMINSQLIIDYLYFIHLFKWFNKLSRKFEKIKEISDFAYNNKTNEGFNLNNVKYNYNFFIQNNRIYTPIYDLSIAQYTYYDNLKNNSYISFLPVLEFHFSCSYKSLNSNDESVKSVQVRNLGSKLIMPCLNIHKHKKNKKFYICVLNFNGKNKSNETIINDLRFQINIKRKINYEVIENEENSSTYENLSVSNYDKKLSSLNTFFTAISKNSYYGENNFNLKNFIDTKEIISFYNDPIILNFSNEILKNAIICYNTFSYFLSCCNKMEDKNNDSNIIRDILYYLYNKTDFLLEYFLDDIRFNFYDGNSNRNMPLIVVSIFNLKLLLQKDRSIYNFLNFHLHIDIYDNYKILYDTLLEKMEIYLTFENNKKKINILNLKLETSYINILYTNKNKNILIGLINSFLDKNLYLFSPSYKKMNIINNRRKCNFKINSFIIKKKEKLSFSQITSKIYNYTGLSINVRLKQSLRNKIQKNSSNNKNKNKYIFYELQNNEHGGLLNDENGEVCEVVVIIKIFNYVFEIVDIEKNKNTCEIRFLPIVYELKKRNEKKRIMIKKYDFNFDMYNEYSLKNKTFKTFIKLYIQTNIDEKGIVSIYFSSNLFINNTTNSNFVLLFHPVLYYFQLFNKKCNHNSFKNIENIKNLDNNGITTIKPNEKYFLPLISFVPIIILFDYLNRKNNIEECNENKCNLKNNCNGKINYNNFNTVNNYTSTNYYINNNDISVFKKKKKKSESFSFDYTNRNTTVKEIQNFSKSKKYNYSFNEFKSISSNNLKLKHYELNFRNSQINLSNISNYKGENDLRYGQIMKSVNLNKINESDKIKKNKILKRLEKYISEKSNKNIKNINYIYIIKKEFYDFYISKYENKKSYFEIFNFLMKNGAKKLLNNSSLKEIIYRHSFDFLKYNIYAQTMKLKTLKIIFYDKHNRYMKEELEKKGEKNEDNFGNYNENESRNENEDEYKTNIGKEKEIEKKNYEVNNNNNLTVLNNYNYHGSMNKSIISYDKLCINEKYLNSIYHNKKSHTLTSLVKYDTSKSYSGKNMFSNESFYLYNSDEKRNAKVNYIKSDETRKKKKYIFTAKKQSNYSNTIICEQKNLEVNKIYSFGVYIDYIFEIHNFMYEEIKIGYCQNYYLNNLPKKIKRIKRETIMPKSIKYLDTIPSYINFFYVFNNKNYVFNFFSKKIQLHQFTNALDKSFRVKMHIGYINDNKNNIIYKKKKYKLNLLKKNSKYNNKKYIYLESKDYEQLCKEIPKFFFLNLTLRKKTDFLNTYKENNFKHVIDSNVLQLLIYSLFHFQNNLDKDLIVKSNGNSQKIKKKAGMFFGDIDNSKVVFEIFYNNQIFVSKKIKINEVCINKKIILTSKNKKENIFLSMNITLNGKIYNTKTITLNNRYTIINNTNRTLYVQEVSKEFKIIKKEKKNIDYNNSISLYNLYKKNFYSDKKMKKINIISDTDESNEKKNKSKEKVIKEKKIEVEKDEFLKKDEKNKFYKKKKEYSNLNHEIPKEPLNIISIKPYESFYYHPINTNKCFLKFSYADINECMNNVNFIDRKGCYEFTNNENDIMNLFNDYLKKKIIKSRSSLLNEENSNDYIKNNEDFFNLFYTSPVEIEKVGNFKIFHKTINKIEKKIKNNEKTEIFNNSESSAKISKVRKGDSYKIENNSFYESNVIDETYFNYGISVDKNSNEKSALNNERISINEINPNDKYILNNEKSLIGDMNFCTKDTIEKTNEKISENFIIDFNENEKVNISNLNDIKEKNDGNINNEKENSKLDELNSFIILMENEEGKRKKETNERKDYNKLFDIEKNIKDLMEYEEERKNEENKNDLVKEYQEYYYEYKEESVITEINIAMNRNTNIEINVSIENNPDTIIYNKTNYYLIFYQRKTKKKIVNLLKPFDKEIFGWSDVSKPKVIKCFLIFKKNEIYIFSCNLNIVKEHNNIILNNNKRINVLTKIENGKRVFCLEEMNKENEEKSIVPFLSAKDSNKFKTQKKLHKINFYNNNEFNELKQKKYIKLKKDNLNSKVLLLNKNRFNIIYFKKKKRKKKKKKSSYFRFRSFFILKNIDINNKEKESENLKKKKKKKGFTKNISHKEKKKSISFKDLEKDNKKIKLNKIFLKKEENKSAPKRSLSKSRKSYSKKYKNNFNDNNVTKEKNDSLLLNENNTVKGYDYLFNVKFKKKLNYDENINEGFLSVNKNSSDDNTSSNNESNACINENSKIYSKKYYKNSDENCSESYFFNRKKSKKKIKRKLSDYIFKKIKKNRKKLKDLTKIYPIFLKRSSRSDELNTLIRNYLSNKENSIYSQENIKNNEENNILHHYLDSEEVDPKIFKNYCDKKGSRKENMSIKFITNLQLLLCGIKINLFEHSSDYMISFELNDLLFKKEYIENIDYYNVDIKISNILCYTIYKYLSAYAILYTNDDINLKNNHLRMLINELQVKRNLFIDKKYDLKSVNSSVSSIASNTNNKPNESDVLENAEFLICNFQYIRKCETLFFKYFLLSIKPIVINADINSITILFYFYKTFYNKKKTEKENVENDSDSTKSESNKNRNKKSISDIKKNYYSSFDSFENIERKEEKEREEKEWEEMEEFIEEDLRKKENDEKQKVKENLEKNEVNKYVYLQYISIDNINILLNFQSEYKKELNNRVNDLFYKEYISAYNKLGDISNCNIFLKSLSNIHIFTNYHLLINFLQNFYYNQTIVNISNLLISFNIIGSPTSLIAHIKKAFNEFFYIINDNSTIKKDYNNQTKTNKNKIGHIQISKEYEKNDLINLLNESNESSFTEEKEDIINNRKYIMHILNDHNSYQNNFFNEECYFNNIKKSKSCNATKREEEGSFNNLSYFYKNNIKNRELENLVIDDNASINSLLFNNKKNLLLLNREVNNNKKNNDNINRVFSKKEITKTKKKCFPSAIQKCTSNIRYICIKGKRILIGLYVLFIQLILSLLFSITLILQSLINLIEKININNVDNVFLVFNKKYERKQIFVFNNIEEYNNFNITKLFYYYISIYINIVKFIWHNVLYKMKKNKKDLSGKNKIFIKKLKANLKKKRKFSFLFNFFLNILNIINIFLFGHIVFSLLFLLTMNNLFQNFLRCCIKLVYYQSNKNYLDFLNKNNINHMNIISYIKINQIINKYILLKEPFKYFLSYQDFMYACAPKKMHYFVYTKELFFYIQENKIVFLFRKCDLKSIDITIHTINHSFGLNSYYKRKGSKFVKKSRSKNTFSNYTINLDNLTYEENNSISTSIYNKSSLSNNLIENKNIIYFLNSELALTKRNEIININNRNSNYIISVKITIKNNMNIVESAYYNPKKFFQSFSKIQKSFNNIYLPLCKNINYEVKSNKEKKINSKKDTVKVNRSLRFHNILTDMFSFLKKFFKCFSVISLFRSGRLKNNVSNIKKKPKDKNRQENTQNKKIKNKDFKKMAPNNITFKLNFDDFHSSLNIFECLCRYSHDN</sequence>
<evidence type="ECO:0000313" key="5">
    <source>
        <dbReference type="EMBL" id="CRG99078.1"/>
    </source>
</evidence>
<feature type="region of interest" description="Disordered" evidence="2">
    <location>
        <begin position="2679"/>
        <end position="2699"/>
    </location>
</feature>
<feature type="coiled-coil region" evidence="1">
    <location>
        <begin position="3518"/>
        <end position="3568"/>
    </location>
</feature>
<dbReference type="VEuPathDB" id="PlasmoDB:PRELSG_0605300"/>
<reference evidence="5 6" key="1">
    <citation type="submission" date="2015-04" db="EMBL/GenBank/DDBJ databases">
        <authorList>
            <consortium name="Pathogen Informatics"/>
        </authorList>
    </citation>
    <scope>NUCLEOTIDE SEQUENCE [LARGE SCALE GENOMIC DNA]</scope>
    <source>
        <strain evidence="5 6">SGS1</strain>
    </source>
</reference>
<feature type="coiled-coil region" evidence="1">
    <location>
        <begin position="4311"/>
        <end position="4353"/>
    </location>
</feature>
<dbReference type="EMBL" id="LN835301">
    <property type="protein sequence ID" value="CRG99078.1"/>
    <property type="molecule type" value="Genomic_DNA"/>
</dbReference>
<dbReference type="KEGG" id="prel:PRELSG_0605300"/>
<keyword evidence="3" id="KW-0812">Transmembrane</keyword>
<feature type="region of interest" description="Disordered" evidence="2">
    <location>
        <begin position="3859"/>
        <end position="3884"/>
    </location>
</feature>
<organism evidence="5 6">
    <name type="scientific">Plasmodium relictum</name>
    <dbReference type="NCBI Taxonomy" id="85471"/>
    <lineage>
        <taxon>Eukaryota</taxon>
        <taxon>Sar</taxon>
        <taxon>Alveolata</taxon>
        <taxon>Apicomplexa</taxon>
        <taxon>Aconoidasida</taxon>
        <taxon>Haemosporida</taxon>
        <taxon>Plasmodiidae</taxon>
        <taxon>Plasmodium</taxon>
        <taxon>Plasmodium (Haemamoeba)</taxon>
    </lineage>
</organism>
<protein>
    <recommendedName>
        <fullName evidence="4">RGS domain-containing protein</fullName>
    </recommendedName>
</protein>
<proteinExistence type="predicted"/>
<feature type="region of interest" description="Disordered" evidence="2">
    <location>
        <begin position="3809"/>
        <end position="3828"/>
    </location>
</feature>